<dbReference type="RefSeq" id="WP_136406710.1">
    <property type="nucleotide sequence ID" value="NZ_SSWX01000013.1"/>
</dbReference>
<proteinExistence type="predicted"/>
<dbReference type="EMBL" id="SSWX01000013">
    <property type="protein sequence ID" value="THJ32800.1"/>
    <property type="molecule type" value="Genomic_DNA"/>
</dbReference>
<reference evidence="2 3" key="1">
    <citation type="submission" date="2019-04" db="EMBL/GenBank/DDBJ databases">
        <title>Lampropedia sp YIM MLB12 draf genome.</title>
        <authorList>
            <person name="Wang Y.-X."/>
        </authorList>
    </citation>
    <scope>NUCLEOTIDE SEQUENCE [LARGE SCALE GENOMIC DNA]</scope>
    <source>
        <strain evidence="2 3">YIM MLB12</strain>
    </source>
</reference>
<gene>
    <name evidence="2" type="ORF">E8K88_10945</name>
</gene>
<evidence type="ECO:0000313" key="2">
    <source>
        <dbReference type="EMBL" id="THJ32800.1"/>
    </source>
</evidence>
<dbReference type="AlphaFoldDB" id="A0A4S5BKC0"/>
<name>A0A4S5BKC0_9BURK</name>
<accession>A0A4S5BKC0</accession>
<evidence type="ECO:0000256" key="1">
    <source>
        <dbReference type="SAM" id="MobiDB-lite"/>
    </source>
</evidence>
<dbReference type="Proteomes" id="UP000306236">
    <property type="component" value="Unassembled WGS sequence"/>
</dbReference>
<organism evidence="2 3">
    <name type="scientific">Lampropedia aestuarii</name>
    <dbReference type="NCBI Taxonomy" id="2562762"/>
    <lineage>
        <taxon>Bacteria</taxon>
        <taxon>Pseudomonadati</taxon>
        <taxon>Pseudomonadota</taxon>
        <taxon>Betaproteobacteria</taxon>
        <taxon>Burkholderiales</taxon>
        <taxon>Comamonadaceae</taxon>
        <taxon>Lampropedia</taxon>
    </lineage>
</organism>
<protein>
    <submittedName>
        <fullName evidence="2">Uncharacterized protein</fullName>
    </submittedName>
</protein>
<sequence>MTDIVNVPAIPALPTPPSTNDPNNFSARADGFLGILPEWSARMGEVAEAVMTNATASQEHASASQNAANWAESNAADAAASAELAKNAPTTHGTSNQTLAIEAGSIDMQVESGRAFVSGQAVVIAAISNPTSQRMYGIVTAYNQDSGMLTVAVSHFSGVGSATGWTVVLGNAPAVGGLSVINVTTNSLAVSGFYHAITEPNVSLAMPAFPKFGDEVGFCNASAGNVIIQWNGVTVKGVLPVPAAMVVPQYGGAVVRFNGGTWV</sequence>
<keyword evidence="3" id="KW-1185">Reference proteome</keyword>
<dbReference type="OrthoDB" id="8642138at2"/>
<comment type="caution">
    <text evidence="2">The sequence shown here is derived from an EMBL/GenBank/DDBJ whole genome shotgun (WGS) entry which is preliminary data.</text>
</comment>
<evidence type="ECO:0000313" key="3">
    <source>
        <dbReference type="Proteomes" id="UP000306236"/>
    </source>
</evidence>
<feature type="region of interest" description="Disordered" evidence="1">
    <location>
        <begin position="1"/>
        <end position="23"/>
    </location>
</feature>